<evidence type="ECO:0000256" key="6">
    <source>
        <dbReference type="ARBA" id="ARBA00023209"/>
    </source>
</evidence>
<dbReference type="RefSeq" id="WP_122914474.1">
    <property type="nucleotide sequence ID" value="NZ_RHHT01000038.1"/>
</dbReference>
<proteinExistence type="inferred from homology"/>
<evidence type="ECO:0000256" key="10">
    <source>
        <dbReference type="HAMAP-Rule" id="MF_00019"/>
    </source>
</evidence>
<evidence type="ECO:0000256" key="4">
    <source>
        <dbReference type="ARBA" id="ARBA00022679"/>
    </source>
</evidence>
<reference evidence="11 12" key="1">
    <citation type="submission" date="2018-10" db="EMBL/GenBank/DDBJ databases">
        <title>Phylogenomics of Brevibacillus.</title>
        <authorList>
            <person name="Dunlap C."/>
        </authorList>
    </citation>
    <scope>NUCLEOTIDE SEQUENCE [LARGE SCALE GENOMIC DNA]</scope>
    <source>
        <strain evidence="11 12">JCM 15085</strain>
    </source>
</reference>
<comment type="subunit">
    <text evidence="9 10">Homodimer. Probably interacts with PlsY.</text>
</comment>
<comment type="function">
    <text evidence="10">Catalyzes the reversible formation of acyl-phosphate (acyl-PO(4)) from acyl-[acyl-carrier-protein] (acyl-ACP). This enzyme utilizes acyl-ACP as fatty acyl donor, but not acyl-CoA.</text>
</comment>
<evidence type="ECO:0000256" key="9">
    <source>
        <dbReference type="ARBA" id="ARBA00046608"/>
    </source>
</evidence>
<sequence length="334" mass="35496">MRIALDAMGGDLAPRSNVLGALAVTKENPDITVVLVGDEQAIRSHVPDQLPANLEIVHASEVIGADEEPVRAVRRKKDASMVVAMNLASERKVDAAISAGNTGALMTAGLLYAKRMEGIERPALAAYIPNRKGRVTLTLDVGANMDAKPSHLLQYAVMGSLYAEKVLGFERPTVGLLNVGTEEGKGNDLTKHVYPLLKAADLHFVGNVEARDVMDGACDVLVCDGFVGNVLLKSLEGAATTIFSELKQEFTSSLINKIGAAILKPGLLRFKKRMDYAEYGGAPLLGLGSPVIKAHGSSGEKAIKNAILVAARYVQKDVNVVIQQALKSSTEESE</sequence>
<dbReference type="UniPathway" id="UPA00085"/>
<dbReference type="InterPro" id="IPR003664">
    <property type="entry name" value="FA_synthesis"/>
</dbReference>
<comment type="pathway">
    <text evidence="10">Lipid metabolism; phospholipid metabolism.</text>
</comment>
<evidence type="ECO:0000256" key="1">
    <source>
        <dbReference type="ARBA" id="ARBA00001232"/>
    </source>
</evidence>
<keyword evidence="2 10" id="KW-0963">Cytoplasm</keyword>
<dbReference type="AlphaFoldDB" id="A0A3M8CME7"/>
<organism evidence="11 12">
    <name type="scientific">Brevibacillus panacihumi</name>
    <dbReference type="NCBI Taxonomy" id="497735"/>
    <lineage>
        <taxon>Bacteria</taxon>
        <taxon>Bacillati</taxon>
        <taxon>Bacillota</taxon>
        <taxon>Bacilli</taxon>
        <taxon>Bacillales</taxon>
        <taxon>Paenibacillaceae</taxon>
        <taxon>Brevibacillus</taxon>
    </lineage>
</organism>
<comment type="catalytic activity">
    <reaction evidence="1 10">
        <text>a fatty acyl-[ACP] + phosphate = an acyl phosphate + holo-[ACP]</text>
        <dbReference type="Rhea" id="RHEA:42292"/>
        <dbReference type="Rhea" id="RHEA-COMP:9685"/>
        <dbReference type="Rhea" id="RHEA-COMP:14125"/>
        <dbReference type="ChEBI" id="CHEBI:43474"/>
        <dbReference type="ChEBI" id="CHEBI:59918"/>
        <dbReference type="ChEBI" id="CHEBI:64479"/>
        <dbReference type="ChEBI" id="CHEBI:138651"/>
        <dbReference type="EC" id="2.3.1.274"/>
    </reaction>
</comment>
<protein>
    <recommendedName>
        <fullName evidence="8 10">Phosphate acyltransferase</fullName>
        <ecNumber evidence="8 10">2.3.1.274</ecNumber>
    </recommendedName>
    <alternativeName>
        <fullName evidence="10">Acyl-ACP phosphotransacylase</fullName>
    </alternativeName>
    <alternativeName>
        <fullName evidence="10">Acyl-[acyl-carrier-protein]--phosphate acyltransferase</fullName>
    </alternativeName>
    <alternativeName>
        <fullName evidence="10">Phosphate-acyl-ACP acyltransferase</fullName>
    </alternativeName>
</protein>
<dbReference type="Proteomes" id="UP000281915">
    <property type="component" value="Unassembled WGS sequence"/>
</dbReference>
<dbReference type="EC" id="2.3.1.274" evidence="8 10"/>
<name>A0A3M8CME7_9BACL</name>
<dbReference type="GO" id="GO:0043811">
    <property type="term" value="F:phosphate:acyl-[acyl carrier protein] acyltransferase activity"/>
    <property type="evidence" value="ECO:0007669"/>
    <property type="project" value="UniProtKB-UniRule"/>
</dbReference>
<comment type="caution">
    <text evidence="11">The sequence shown here is derived from an EMBL/GenBank/DDBJ whole genome shotgun (WGS) entry which is preliminary data.</text>
</comment>
<dbReference type="Gene3D" id="3.40.718.10">
    <property type="entry name" value="Isopropylmalate Dehydrogenase"/>
    <property type="match status" value="1"/>
</dbReference>
<dbReference type="NCBIfam" id="TIGR00182">
    <property type="entry name" value="plsX"/>
    <property type="match status" value="1"/>
</dbReference>
<dbReference type="PIRSF" id="PIRSF002465">
    <property type="entry name" value="Phsphlp_syn_PlsX"/>
    <property type="match status" value="1"/>
</dbReference>
<evidence type="ECO:0000256" key="3">
    <source>
        <dbReference type="ARBA" id="ARBA00022516"/>
    </source>
</evidence>
<comment type="similarity">
    <text evidence="10">Belongs to the PlsX family.</text>
</comment>
<gene>
    <name evidence="10 11" type="primary">plsX</name>
    <name evidence="11" type="ORF">EDM58_17555</name>
</gene>
<evidence type="ECO:0000313" key="12">
    <source>
        <dbReference type="Proteomes" id="UP000281915"/>
    </source>
</evidence>
<comment type="subcellular location">
    <subcellularLocation>
        <location evidence="10">Cytoplasm</location>
    </subcellularLocation>
    <text evidence="10">Associated with the membrane possibly through PlsY.</text>
</comment>
<keyword evidence="7 10" id="KW-1208">Phospholipid metabolism</keyword>
<accession>A0A3M8CME7</accession>
<dbReference type="GO" id="GO:0005737">
    <property type="term" value="C:cytoplasm"/>
    <property type="evidence" value="ECO:0007669"/>
    <property type="project" value="UniProtKB-SubCell"/>
</dbReference>
<keyword evidence="3 10" id="KW-0444">Lipid biosynthesis</keyword>
<dbReference type="PANTHER" id="PTHR30100">
    <property type="entry name" value="FATTY ACID/PHOSPHOLIPID SYNTHESIS PROTEIN PLSX"/>
    <property type="match status" value="1"/>
</dbReference>
<keyword evidence="4 10" id="KW-0808">Transferase</keyword>
<evidence type="ECO:0000256" key="2">
    <source>
        <dbReference type="ARBA" id="ARBA00022490"/>
    </source>
</evidence>
<keyword evidence="11" id="KW-0012">Acyltransferase</keyword>
<dbReference type="GO" id="GO:0006633">
    <property type="term" value="P:fatty acid biosynthetic process"/>
    <property type="evidence" value="ECO:0007669"/>
    <property type="project" value="UniProtKB-UniRule"/>
</dbReference>
<evidence type="ECO:0000313" key="11">
    <source>
        <dbReference type="EMBL" id="RNB76467.1"/>
    </source>
</evidence>
<evidence type="ECO:0000256" key="7">
    <source>
        <dbReference type="ARBA" id="ARBA00023264"/>
    </source>
</evidence>
<dbReference type="InterPro" id="IPR012281">
    <property type="entry name" value="Phospholipid_synth_PlsX-like"/>
</dbReference>
<keyword evidence="5 10" id="KW-0443">Lipid metabolism</keyword>
<dbReference type="GO" id="GO:0008654">
    <property type="term" value="P:phospholipid biosynthetic process"/>
    <property type="evidence" value="ECO:0007669"/>
    <property type="project" value="UniProtKB-KW"/>
</dbReference>
<evidence type="ECO:0000256" key="8">
    <source>
        <dbReference type="ARBA" id="ARBA00024069"/>
    </source>
</evidence>
<dbReference type="EMBL" id="RHHT01000038">
    <property type="protein sequence ID" value="RNB76467.1"/>
    <property type="molecule type" value="Genomic_DNA"/>
</dbReference>
<dbReference type="HAMAP" id="MF_00019">
    <property type="entry name" value="PlsX"/>
    <property type="match status" value="1"/>
</dbReference>
<evidence type="ECO:0000256" key="5">
    <source>
        <dbReference type="ARBA" id="ARBA00023098"/>
    </source>
</evidence>
<dbReference type="Pfam" id="PF02504">
    <property type="entry name" value="FA_synthesis"/>
    <property type="match status" value="1"/>
</dbReference>
<keyword evidence="6 10" id="KW-0594">Phospholipid biosynthesis</keyword>
<dbReference type="SUPFAM" id="SSF53659">
    <property type="entry name" value="Isocitrate/Isopropylmalate dehydrogenase-like"/>
    <property type="match status" value="1"/>
</dbReference>
<dbReference type="PANTHER" id="PTHR30100:SF1">
    <property type="entry name" value="PHOSPHATE ACYLTRANSFERASE"/>
    <property type="match status" value="1"/>
</dbReference>